<dbReference type="OrthoDB" id="411524at2759"/>
<evidence type="ECO:0000313" key="11">
    <source>
        <dbReference type="WBParaSite" id="SBAD_0000079301-mRNA-1"/>
    </source>
</evidence>
<evidence type="ECO:0000256" key="4">
    <source>
        <dbReference type="ARBA" id="ARBA00022989"/>
    </source>
</evidence>
<comment type="subcellular location">
    <subcellularLocation>
        <location evidence="1">Golgi apparatus membrane</location>
        <topology evidence="1">Single-pass type II membrane protein</topology>
    </subcellularLocation>
</comment>
<gene>
    <name evidence="9" type="ORF">SBAD_LOCUS770</name>
</gene>
<evidence type="ECO:0000256" key="5">
    <source>
        <dbReference type="ARBA" id="ARBA00023034"/>
    </source>
</evidence>
<evidence type="ECO:0000256" key="1">
    <source>
        <dbReference type="ARBA" id="ARBA00004323"/>
    </source>
</evidence>
<dbReference type="GO" id="GO:0042285">
    <property type="term" value="F:xylosyltransferase activity"/>
    <property type="evidence" value="ECO:0007669"/>
    <property type="project" value="TreeGrafter"/>
</dbReference>
<name>A0A183IAX6_9BILA</name>
<evidence type="ECO:0000256" key="8">
    <source>
        <dbReference type="SAM" id="Phobius"/>
    </source>
</evidence>
<dbReference type="Pfam" id="PF13896">
    <property type="entry name" value="Glyco_transf_49"/>
    <property type="match status" value="2"/>
</dbReference>
<dbReference type="PANTHER" id="PTHR12270:SF25">
    <property type="entry name" value="GLYCOSYLTRANSFERASE-LIKE PROTEIN LARGE"/>
    <property type="match status" value="1"/>
</dbReference>
<dbReference type="AlphaFoldDB" id="A0A183IAX6"/>
<evidence type="ECO:0000256" key="6">
    <source>
        <dbReference type="ARBA" id="ARBA00023136"/>
    </source>
</evidence>
<dbReference type="PANTHER" id="PTHR12270">
    <property type="entry name" value="GLYCOSYLTRANSFERASE-RELATED"/>
    <property type="match status" value="1"/>
</dbReference>
<dbReference type="GO" id="GO:0000139">
    <property type="term" value="C:Golgi membrane"/>
    <property type="evidence" value="ECO:0007669"/>
    <property type="project" value="UniProtKB-SubCell"/>
</dbReference>
<dbReference type="Proteomes" id="UP000270296">
    <property type="component" value="Unassembled WGS sequence"/>
</dbReference>
<accession>A0A183IAX6</accession>
<evidence type="ECO:0000256" key="7">
    <source>
        <dbReference type="ARBA" id="ARBA00023180"/>
    </source>
</evidence>
<dbReference type="Pfam" id="PF01501">
    <property type="entry name" value="Glyco_transf_8"/>
    <property type="match status" value="1"/>
</dbReference>
<proteinExistence type="predicted"/>
<dbReference type="SUPFAM" id="SSF53448">
    <property type="entry name" value="Nucleotide-diphospho-sugar transferases"/>
    <property type="match status" value="1"/>
</dbReference>
<keyword evidence="4 8" id="KW-1133">Transmembrane helix</keyword>
<dbReference type="InterPro" id="IPR002495">
    <property type="entry name" value="Glyco_trans_8"/>
</dbReference>
<evidence type="ECO:0000256" key="3">
    <source>
        <dbReference type="ARBA" id="ARBA00022968"/>
    </source>
</evidence>
<dbReference type="Gene3D" id="3.90.550.10">
    <property type="entry name" value="Spore Coat Polysaccharide Biosynthesis Protein SpsA, Chain A"/>
    <property type="match status" value="1"/>
</dbReference>
<keyword evidence="5" id="KW-0333">Golgi apparatus</keyword>
<keyword evidence="2 8" id="KW-0812">Transmembrane</keyword>
<organism evidence="11">
    <name type="scientific">Soboliphyme baturini</name>
    <dbReference type="NCBI Taxonomy" id="241478"/>
    <lineage>
        <taxon>Eukaryota</taxon>
        <taxon>Metazoa</taxon>
        <taxon>Ecdysozoa</taxon>
        <taxon>Nematoda</taxon>
        <taxon>Enoplea</taxon>
        <taxon>Dorylaimia</taxon>
        <taxon>Dioctophymatida</taxon>
        <taxon>Dioctophymatoidea</taxon>
        <taxon>Soboliphymatidae</taxon>
        <taxon>Soboliphyme</taxon>
    </lineage>
</organism>
<evidence type="ECO:0000256" key="2">
    <source>
        <dbReference type="ARBA" id="ARBA00022692"/>
    </source>
</evidence>
<dbReference type="InterPro" id="IPR051292">
    <property type="entry name" value="Xyl/GlcA_transferase"/>
</dbReference>
<dbReference type="GO" id="GO:0015020">
    <property type="term" value="F:glucuronosyltransferase activity"/>
    <property type="evidence" value="ECO:0007669"/>
    <property type="project" value="TreeGrafter"/>
</dbReference>
<dbReference type="InterPro" id="IPR029044">
    <property type="entry name" value="Nucleotide-diphossugar_trans"/>
</dbReference>
<protein>
    <submittedName>
        <fullName evidence="11">Glycosyltransferase-like protein LARGE1</fullName>
    </submittedName>
</protein>
<dbReference type="WBParaSite" id="SBAD_0000079301-mRNA-1">
    <property type="protein sequence ID" value="SBAD_0000079301-mRNA-1"/>
    <property type="gene ID" value="SBAD_0000079301"/>
</dbReference>
<reference evidence="9 10" key="2">
    <citation type="submission" date="2018-11" db="EMBL/GenBank/DDBJ databases">
        <authorList>
            <consortium name="Pathogen Informatics"/>
        </authorList>
    </citation>
    <scope>NUCLEOTIDE SEQUENCE [LARGE SCALE GENOMIC DNA]</scope>
</reference>
<evidence type="ECO:0000313" key="10">
    <source>
        <dbReference type="Proteomes" id="UP000270296"/>
    </source>
</evidence>
<reference evidence="11" key="1">
    <citation type="submission" date="2016-06" db="UniProtKB">
        <authorList>
            <consortium name="WormBaseParasite"/>
        </authorList>
    </citation>
    <scope>IDENTIFICATION</scope>
</reference>
<sequence>MWHQIRLYKNVSVCISAVRLEVCRPPMRATAYWLFIDILVCCGHTAIRHLVISLKSILLYRQRPLHLHIVTDTVRGQKILSHLLNTWNITSLNFSIYLSTDAASDVAWIKTSHHSALSGLLKLTVPSILPQDLKKVILLDTDLIFLSDIGILWDVFDRFNSKQCLGIAENLSDWYLRKNTSGTTIRWPAKGRGFNTGIVLMHLEKLRVLSWTSLYTRVAEENLKFFNFTHLADQVSTLNIVSFSLTLCYYELLYLIVTKITFTLFHFVLSFSLIIDFKNDIDVSLVTQLSYERLAVLEKLLSSWQGPASVTLYLSDSEAYQFVQLLGQSISLNRRNIAYHIVFREGVGTAHNVFQYVSFELLNCRRETWAAGHLATDYDRWRNATSPYRVVYWSMDFEPYIAVRSDVVRYDTRFLGYGWNKVSHIMELDSIGYEFIVLPNVFIVHFPHLLSPEASRFRTSFFYRQCVKLLKGQFMKDLAKRYAHNRSRVVKIRAHSFD</sequence>
<keyword evidence="6 8" id="KW-0472">Membrane</keyword>
<feature type="transmembrane region" description="Helical" evidence="8">
    <location>
        <begin position="31"/>
        <end position="51"/>
    </location>
</feature>
<keyword evidence="10" id="KW-1185">Reference proteome</keyword>
<keyword evidence="3" id="KW-0735">Signal-anchor</keyword>
<dbReference type="GO" id="GO:0035269">
    <property type="term" value="P:protein O-linked glycosylation via mannose"/>
    <property type="evidence" value="ECO:0007669"/>
    <property type="project" value="TreeGrafter"/>
</dbReference>
<dbReference type="EMBL" id="UZAM01006620">
    <property type="protein sequence ID" value="VDO92043.1"/>
    <property type="molecule type" value="Genomic_DNA"/>
</dbReference>
<evidence type="ECO:0000313" key="9">
    <source>
        <dbReference type="EMBL" id="VDO92043.1"/>
    </source>
</evidence>
<keyword evidence="7" id="KW-0325">Glycoprotein</keyword>